<dbReference type="PANTHER" id="PTHR13683:SF806">
    <property type="entry name" value="EUKARYOTIC ASPARTYL PROTEASE FAMILY PROTEIN"/>
    <property type="match status" value="1"/>
</dbReference>
<dbReference type="PROSITE" id="PS00141">
    <property type="entry name" value="ASP_PROTEASE"/>
    <property type="match status" value="1"/>
</dbReference>
<dbReference type="InterPro" id="IPR033121">
    <property type="entry name" value="PEPTIDASE_A1"/>
</dbReference>
<evidence type="ECO:0000256" key="2">
    <source>
        <dbReference type="PIRSR" id="PIRSR601461-1"/>
    </source>
</evidence>
<dbReference type="PANTHER" id="PTHR13683">
    <property type="entry name" value="ASPARTYL PROTEASES"/>
    <property type="match status" value="1"/>
</dbReference>
<name>A0AAV8SWH0_9ROSI</name>
<comment type="similarity">
    <text evidence="1 3">Belongs to the peptidase A1 family.</text>
</comment>
<dbReference type="Proteomes" id="UP001159364">
    <property type="component" value="Linkage Group LG07"/>
</dbReference>
<comment type="caution">
    <text evidence="6">The sequence shown here is derived from an EMBL/GenBank/DDBJ whole genome shotgun (WGS) entry which is preliminary data.</text>
</comment>
<dbReference type="PROSITE" id="PS51767">
    <property type="entry name" value="PEPTIDASE_A1"/>
    <property type="match status" value="1"/>
</dbReference>
<feature type="chain" id="PRO_5043440394" description="Peptidase A1 domain-containing protein" evidence="4">
    <location>
        <begin position="22"/>
        <end position="454"/>
    </location>
</feature>
<feature type="signal peptide" evidence="4">
    <location>
        <begin position="1"/>
        <end position="21"/>
    </location>
</feature>
<dbReference type="Gene3D" id="2.40.70.10">
    <property type="entry name" value="Acid Proteases"/>
    <property type="match status" value="2"/>
</dbReference>
<reference evidence="6 7" key="1">
    <citation type="submission" date="2021-09" db="EMBL/GenBank/DDBJ databases">
        <title>Genomic insights and catalytic innovation underlie evolution of tropane alkaloids biosynthesis.</title>
        <authorList>
            <person name="Wang Y.-J."/>
            <person name="Tian T."/>
            <person name="Huang J.-P."/>
            <person name="Huang S.-X."/>
        </authorList>
    </citation>
    <scope>NUCLEOTIDE SEQUENCE [LARGE SCALE GENOMIC DNA]</scope>
    <source>
        <strain evidence="6">KIB-2018</strain>
        <tissue evidence="6">Leaf</tissue>
    </source>
</reference>
<evidence type="ECO:0000313" key="6">
    <source>
        <dbReference type="EMBL" id="KAJ8758802.1"/>
    </source>
</evidence>
<dbReference type="GO" id="GO:0006508">
    <property type="term" value="P:proteolysis"/>
    <property type="evidence" value="ECO:0007669"/>
    <property type="project" value="UniProtKB-KW"/>
</dbReference>
<dbReference type="EMBL" id="JAIWQS010000007">
    <property type="protein sequence ID" value="KAJ8758802.1"/>
    <property type="molecule type" value="Genomic_DNA"/>
</dbReference>
<keyword evidence="4" id="KW-0732">Signal</keyword>
<keyword evidence="3" id="KW-0645">Protease</keyword>
<dbReference type="PRINTS" id="PR00792">
    <property type="entry name" value="PEPSIN"/>
</dbReference>
<dbReference type="Pfam" id="PF14543">
    <property type="entry name" value="TAXi_N"/>
    <property type="match status" value="1"/>
</dbReference>
<keyword evidence="7" id="KW-1185">Reference proteome</keyword>
<feature type="active site" evidence="2">
    <location>
        <position position="146"/>
    </location>
</feature>
<dbReference type="SUPFAM" id="SSF50630">
    <property type="entry name" value="Acid proteases"/>
    <property type="match status" value="1"/>
</dbReference>
<gene>
    <name evidence="6" type="ORF">K2173_000523</name>
</gene>
<keyword evidence="3" id="KW-0378">Hydrolase</keyword>
<accession>A0AAV8SWH0</accession>
<evidence type="ECO:0000256" key="1">
    <source>
        <dbReference type="ARBA" id="ARBA00007447"/>
    </source>
</evidence>
<dbReference type="AlphaFoldDB" id="A0AAV8SWH0"/>
<dbReference type="InterPro" id="IPR021109">
    <property type="entry name" value="Peptidase_aspartic_dom_sf"/>
</dbReference>
<sequence>MSMASFRLLFHCLVIFSCCWTKLSISEARKATNSHPQLAQNTLPHPASICTDPVKGKRKGLRITHRYGPCTPIGQSNLSLNYHEMLVQDQYRVSSINSIKSNKYSLDDILEEKARLPVSGRSIGAGNYVVTVGLGTPKQTLNLIFDTGSEVTWVRCLPCSGNCAQQQGSIFNPLKSSTFSNATCTTSKCDYSITYLDKSYSEGYYGRDTLTITDSDTFPSYAFGCGLNNSDSFGTADGVVGLGQSGGLSLISQTASNFAQIFCYCLPTVDRSSGYLLFGEEALEACQTETYTPLLRDPNRPSLYFVNLLGIQIGSQRLSISSGRLGTIMDSGTVITRLPSSVFAALRSAFQASMSKYPVAPPVKPLLETCYNLDGYGNVTIPTMVLNFLRVNVKLDPSAVVWRENGNSQVCLAFAPNKDASDLIIIGNHQQRSLSVLYDIQENKVEFGNGSCGN</sequence>
<dbReference type="InterPro" id="IPR032799">
    <property type="entry name" value="TAXi_C"/>
</dbReference>
<feature type="active site" evidence="2">
    <location>
        <position position="330"/>
    </location>
</feature>
<evidence type="ECO:0000256" key="3">
    <source>
        <dbReference type="RuleBase" id="RU000454"/>
    </source>
</evidence>
<evidence type="ECO:0000259" key="5">
    <source>
        <dbReference type="PROSITE" id="PS51767"/>
    </source>
</evidence>
<dbReference type="Pfam" id="PF14541">
    <property type="entry name" value="TAXi_C"/>
    <property type="match status" value="1"/>
</dbReference>
<feature type="domain" description="Peptidase A1" evidence="5">
    <location>
        <begin position="128"/>
        <end position="448"/>
    </location>
</feature>
<dbReference type="GO" id="GO:0004190">
    <property type="term" value="F:aspartic-type endopeptidase activity"/>
    <property type="evidence" value="ECO:0007669"/>
    <property type="project" value="UniProtKB-KW"/>
</dbReference>
<evidence type="ECO:0000256" key="4">
    <source>
        <dbReference type="SAM" id="SignalP"/>
    </source>
</evidence>
<dbReference type="InterPro" id="IPR001461">
    <property type="entry name" value="Aspartic_peptidase_A1"/>
</dbReference>
<organism evidence="6 7">
    <name type="scientific">Erythroxylum novogranatense</name>
    <dbReference type="NCBI Taxonomy" id="1862640"/>
    <lineage>
        <taxon>Eukaryota</taxon>
        <taxon>Viridiplantae</taxon>
        <taxon>Streptophyta</taxon>
        <taxon>Embryophyta</taxon>
        <taxon>Tracheophyta</taxon>
        <taxon>Spermatophyta</taxon>
        <taxon>Magnoliopsida</taxon>
        <taxon>eudicotyledons</taxon>
        <taxon>Gunneridae</taxon>
        <taxon>Pentapetalae</taxon>
        <taxon>rosids</taxon>
        <taxon>fabids</taxon>
        <taxon>Malpighiales</taxon>
        <taxon>Erythroxylaceae</taxon>
        <taxon>Erythroxylum</taxon>
    </lineage>
</organism>
<proteinExistence type="inferred from homology"/>
<protein>
    <recommendedName>
        <fullName evidence="5">Peptidase A1 domain-containing protein</fullName>
    </recommendedName>
</protein>
<dbReference type="PROSITE" id="PS51257">
    <property type="entry name" value="PROKAR_LIPOPROTEIN"/>
    <property type="match status" value="1"/>
</dbReference>
<dbReference type="InterPro" id="IPR001969">
    <property type="entry name" value="Aspartic_peptidase_AS"/>
</dbReference>
<dbReference type="InterPro" id="IPR032861">
    <property type="entry name" value="TAXi_N"/>
</dbReference>
<keyword evidence="3" id="KW-0064">Aspartyl protease</keyword>
<evidence type="ECO:0000313" key="7">
    <source>
        <dbReference type="Proteomes" id="UP001159364"/>
    </source>
</evidence>